<dbReference type="AlphaFoldDB" id="A0AAE1UHT4"/>
<evidence type="ECO:0000313" key="1">
    <source>
        <dbReference type="EMBL" id="KAK4325293.1"/>
    </source>
</evidence>
<sequence length="122" mass="13113">MLSLLALCNITDFIPNIFSRSLLLTSDLSAFPGRVVESVCGGETSREVEVDALVAYPLVVGRVVVFSSVVTHSFTHSGQSPLPHILSHQSYTSSAPTSTPPISPHFHIPSSLTLYAIEHIPD</sequence>
<proteinExistence type="predicted"/>
<reference evidence="1" key="1">
    <citation type="submission" date="2023-11" db="EMBL/GenBank/DDBJ databases">
        <title>Genome assemblies of two species of porcelain crab, Petrolisthes cinctipes and Petrolisthes manimaculis (Anomura: Porcellanidae).</title>
        <authorList>
            <person name="Angst P."/>
        </authorList>
    </citation>
    <scope>NUCLEOTIDE SEQUENCE</scope>
    <source>
        <strain evidence="1">PB745_02</strain>
        <tissue evidence="1">Gill</tissue>
    </source>
</reference>
<organism evidence="1 2">
    <name type="scientific">Petrolisthes manimaculis</name>
    <dbReference type="NCBI Taxonomy" id="1843537"/>
    <lineage>
        <taxon>Eukaryota</taxon>
        <taxon>Metazoa</taxon>
        <taxon>Ecdysozoa</taxon>
        <taxon>Arthropoda</taxon>
        <taxon>Crustacea</taxon>
        <taxon>Multicrustacea</taxon>
        <taxon>Malacostraca</taxon>
        <taxon>Eumalacostraca</taxon>
        <taxon>Eucarida</taxon>
        <taxon>Decapoda</taxon>
        <taxon>Pleocyemata</taxon>
        <taxon>Anomura</taxon>
        <taxon>Galatheoidea</taxon>
        <taxon>Porcellanidae</taxon>
        <taxon>Petrolisthes</taxon>
    </lineage>
</organism>
<dbReference type="Proteomes" id="UP001292094">
    <property type="component" value="Unassembled WGS sequence"/>
</dbReference>
<protein>
    <submittedName>
        <fullName evidence="1">Uncharacterized protein</fullName>
    </submittedName>
</protein>
<keyword evidence="2" id="KW-1185">Reference proteome</keyword>
<gene>
    <name evidence="1" type="ORF">Pmani_004106</name>
</gene>
<name>A0AAE1UHT4_9EUCA</name>
<comment type="caution">
    <text evidence="1">The sequence shown here is derived from an EMBL/GenBank/DDBJ whole genome shotgun (WGS) entry which is preliminary data.</text>
</comment>
<dbReference type="EMBL" id="JAWZYT010000288">
    <property type="protein sequence ID" value="KAK4325293.1"/>
    <property type="molecule type" value="Genomic_DNA"/>
</dbReference>
<evidence type="ECO:0000313" key="2">
    <source>
        <dbReference type="Proteomes" id="UP001292094"/>
    </source>
</evidence>
<accession>A0AAE1UHT4</accession>